<evidence type="ECO:0000313" key="5">
    <source>
        <dbReference type="EMBL" id="ANE41830.1"/>
    </source>
</evidence>
<reference evidence="5 6" key="1">
    <citation type="submission" date="2014-08" db="EMBL/GenBank/DDBJ databases">
        <title>Fervidobacterium pennivorans DYC genome.</title>
        <authorList>
            <person name="Wushke S."/>
        </authorList>
    </citation>
    <scope>NUCLEOTIDE SEQUENCE [LARGE SCALE GENOMIC DNA]</scope>
    <source>
        <strain evidence="5 6">DYC</strain>
    </source>
</reference>
<evidence type="ECO:0000259" key="4">
    <source>
        <dbReference type="Pfam" id="PF01515"/>
    </source>
</evidence>
<keyword evidence="3" id="KW-0012">Acyltransferase</keyword>
<dbReference type="AlphaFoldDB" id="A0A172T4D3"/>
<dbReference type="PIRSF" id="PIRSF000428">
    <property type="entry name" value="P_Ac_trans"/>
    <property type="match status" value="1"/>
</dbReference>
<organism evidence="5 6">
    <name type="scientific">Fervidobacterium pennivorans</name>
    <dbReference type="NCBI Taxonomy" id="93466"/>
    <lineage>
        <taxon>Bacteria</taxon>
        <taxon>Thermotogati</taxon>
        <taxon>Thermotogota</taxon>
        <taxon>Thermotogae</taxon>
        <taxon>Thermotogales</taxon>
        <taxon>Fervidobacteriaceae</taxon>
        <taxon>Fervidobacterium</taxon>
    </lineage>
</organism>
<keyword evidence="2 5" id="KW-0808">Transferase</keyword>
<proteinExistence type="inferred from homology"/>
<evidence type="ECO:0000256" key="3">
    <source>
        <dbReference type="ARBA" id="ARBA00023315"/>
    </source>
</evidence>
<dbReference type="GO" id="GO:0016746">
    <property type="term" value="F:acyltransferase activity"/>
    <property type="evidence" value="ECO:0007669"/>
    <property type="project" value="UniProtKB-KW"/>
</dbReference>
<dbReference type="OrthoDB" id="9774179at2"/>
<dbReference type="Proteomes" id="UP000077096">
    <property type="component" value="Chromosome"/>
</dbReference>
<dbReference type="EMBL" id="CP011393">
    <property type="protein sequence ID" value="ANE41830.1"/>
    <property type="molecule type" value="Genomic_DNA"/>
</dbReference>
<dbReference type="PANTHER" id="PTHR43356">
    <property type="entry name" value="PHOSPHATE ACETYLTRANSFERASE"/>
    <property type="match status" value="1"/>
</dbReference>
<accession>A0A172T4D3</accession>
<sequence>MVRTLSEIIEMAKGKGKVIAIAGAEDKEAIKAVVEAKELGVSAILFGKRELIEENLKELNTDFPIVDCRSEEEASKAAVKAVVEGKAHIVMKGLVKTSMLLKAVLDKEQGLRTERLLSHVAVVEVPGVNRLIFITDGGMVIRPTLEQKVQIIENAVAVARKLGYEMPRVALIAAVETVNPDMPETMEAAIIAKMNERGQIKNCKIDGPLGIDNALSVYAAEVKGVKGDVAGHADILVVPDIHSGNFLGKSAVYFANGRIAGIIAGAKAPVIVISRADTSESKFASIALAIALS</sequence>
<dbReference type="PATRIC" id="fig|93466.3.peg.1603"/>
<gene>
    <name evidence="5" type="ORF">JM64_07595</name>
</gene>
<evidence type="ECO:0000256" key="2">
    <source>
        <dbReference type="ARBA" id="ARBA00022679"/>
    </source>
</evidence>
<name>A0A172T4D3_FERPE</name>
<protein>
    <submittedName>
        <fullName evidence="5">Phosphate butyryltransferase</fullName>
    </submittedName>
</protein>
<dbReference type="InterPro" id="IPR002505">
    <property type="entry name" value="PTA_PTB"/>
</dbReference>
<comment type="similarity">
    <text evidence="1">Belongs to the phosphate acetyltransferase and butyryltransferase family.</text>
</comment>
<dbReference type="SUPFAM" id="SSF53659">
    <property type="entry name" value="Isocitrate/Isopropylmalate dehydrogenase-like"/>
    <property type="match status" value="1"/>
</dbReference>
<dbReference type="InterPro" id="IPR012147">
    <property type="entry name" value="P_Ac_Bu_trans"/>
</dbReference>
<dbReference type="KEGG" id="fng:JM64_07595"/>
<dbReference type="InterPro" id="IPR050500">
    <property type="entry name" value="Phos_Acetyltrans/Butyryltrans"/>
</dbReference>
<evidence type="ECO:0000313" key="6">
    <source>
        <dbReference type="Proteomes" id="UP000077096"/>
    </source>
</evidence>
<feature type="domain" description="Phosphate acetyl/butaryl transferase" evidence="4">
    <location>
        <begin position="73"/>
        <end position="290"/>
    </location>
</feature>
<dbReference type="NCBIfam" id="NF006045">
    <property type="entry name" value="PRK08190.1"/>
    <property type="match status" value="1"/>
</dbReference>
<dbReference type="Pfam" id="PF01515">
    <property type="entry name" value="PTA_PTB"/>
    <property type="match status" value="1"/>
</dbReference>
<dbReference type="Gene3D" id="3.40.718.10">
    <property type="entry name" value="Isopropylmalate Dehydrogenase"/>
    <property type="match status" value="1"/>
</dbReference>
<dbReference type="PANTHER" id="PTHR43356:SF2">
    <property type="entry name" value="PHOSPHATE ACETYLTRANSFERASE"/>
    <property type="match status" value="1"/>
</dbReference>
<evidence type="ECO:0000256" key="1">
    <source>
        <dbReference type="ARBA" id="ARBA00005656"/>
    </source>
</evidence>